<dbReference type="CDD" id="cd19481">
    <property type="entry name" value="RecA-like_protease"/>
    <property type="match status" value="1"/>
</dbReference>
<dbReference type="Gene3D" id="3.40.50.300">
    <property type="entry name" value="P-loop containing nucleotide triphosphate hydrolases"/>
    <property type="match status" value="1"/>
</dbReference>
<evidence type="ECO:0000256" key="2">
    <source>
        <dbReference type="ARBA" id="ARBA00022741"/>
    </source>
</evidence>
<dbReference type="SUPFAM" id="SSF52540">
    <property type="entry name" value="P-loop containing nucleoside triphosphate hydrolases"/>
    <property type="match status" value="1"/>
</dbReference>
<keyword evidence="2" id="KW-0547">Nucleotide-binding</keyword>
<evidence type="ECO:0000259" key="4">
    <source>
        <dbReference type="SMART" id="SM00382"/>
    </source>
</evidence>
<accession>A0A923MSL8</accession>
<dbReference type="InterPro" id="IPR050221">
    <property type="entry name" value="26S_Proteasome_ATPase"/>
</dbReference>
<dbReference type="Pfam" id="PF00004">
    <property type="entry name" value="AAA"/>
    <property type="match status" value="1"/>
</dbReference>
<keyword evidence="3 5" id="KW-0067">ATP-binding</keyword>
<dbReference type="Proteomes" id="UP000608513">
    <property type="component" value="Unassembled WGS sequence"/>
</dbReference>
<dbReference type="GO" id="GO:0005524">
    <property type="term" value="F:ATP binding"/>
    <property type="evidence" value="ECO:0007669"/>
    <property type="project" value="UniProtKB-KW"/>
</dbReference>
<feature type="domain" description="AAA+ ATPase" evidence="4">
    <location>
        <begin position="428"/>
        <end position="560"/>
    </location>
</feature>
<dbReference type="PANTHER" id="PTHR23073">
    <property type="entry name" value="26S PROTEASOME REGULATORY SUBUNIT"/>
    <property type="match status" value="1"/>
</dbReference>
<name>A0A923MSL8_9BURK</name>
<dbReference type="SMART" id="SM00382">
    <property type="entry name" value="AAA"/>
    <property type="match status" value="1"/>
</dbReference>
<dbReference type="InterPro" id="IPR003959">
    <property type="entry name" value="ATPase_AAA_core"/>
</dbReference>
<evidence type="ECO:0000256" key="3">
    <source>
        <dbReference type="ARBA" id="ARBA00022840"/>
    </source>
</evidence>
<dbReference type="GO" id="GO:0016887">
    <property type="term" value="F:ATP hydrolysis activity"/>
    <property type="evidence" value="ECO:0007669"/>
    <property type="project" value="InterPro"/>
</dbReference>
<evidence type="ECO:0000313" key="5">
    <source>
        <dbReference type="EMBL" id="MBC5783439.1"/>
    </source>
</evidence>
<keyword evidence="6" id="KW-1185">Reference proteome</keyword>
<protein>
    <submittedName>
        <fullName evidence="5">ATP-binding protein</fullName>
    </submittedName>
</protein>
<sequence length="641" mass="68188">MDAASPLPTARALTPANHLRLALLHAVLALLLRATQRVAPLDALATRFPATQRWLDRAAAAGLEGCTLEAGLGQLSERLWDTRTTELPLARLRRALDLSTSDVDAWLLCAAADEDPALGDLLDVLGGHEGRATPGLLGDAEGLLPEGVHRLREAGFLREAAAGRWRTWCVPPAVWEAVQGRAAACTDRDALPQWSDLVLPPHVRETAEQALARHAPQRVCWVLPGGSGSGRRTLAGALARSAGFGLLGPSPGTDPAELAACAVLLGAMPLADFSPSPGERVDVPAFPWLPAPVAVRVPRDAAVAAAGRVACSIELALPDRLERERHWQLALAREPEEAVVDLRLPRGWIHRLAAQAGGSAVAVAAHADAQCRHRLEGLAHRVPPPGASEELALSDGAQQEFDLLVARCRHREALPELLPAAFGHAGSTGVRALFKGASGTGKTLAARHLAAALGRPLYRVDLAATVSKYIGETERNLERVFAAAEELDVVLLLDEGDALMAGRTAVANANDRYANLETNYLLQRVERHGGLLVVTTNLPERIDPAFARRMDATLEFPLPDAVTRYRLWRAHLPAGHGVDEPALEEVARRCALSGGQVRNAALHASLLALEQGAALHAHDLGAALRREYARAGLACPSLSFA</sequence>
<comment type="similarity">
    <text evidence="1">Belongs to the AAA ATPase family.</text>
</comment>
<dbReference type="RefSeq" id="WP_187076173.1">
    <property type="nucleotide sequence ID" value="NZ_JACORT010000003.1"/>
</dbReference>
<evidence type="ECO:0000256" key="1">
    <source>
        <dbReference type="ARBA" id="ARBA00006914"/>
    </source>
</evidence>
<organism evidence="5 6">
    <name type="scientific">Ramlibacter cellulosilyticus</name>
    <dbReference type="NCBI Taxonomy" id="2764187"/>
    <lineage>
        <taxon>Bacteria</taxon>
        <taxon>Pseudomonadati</taxon>
        <taxon>Pseudomonadota</taxon>
        <taxon>Betaproteobacteria</taxon>
        <taxon>Burkholderiales</taxon>
        <taxon>Comamonadaceae</taxon>
        <taxon>Ramlibacter</taxon>
    </lineage>
</organism>
<comment type="caution">
    <text evidence="5">The sequence shown here is derived from an EMBL/GenBank/DDBJ whole genome shotgun (WGS) entry which is preliminary data.</text>
</comment>
<dbReference type="AlphaFoldDB" id="A0A923MSL8"/>
<reference evidence="5" key="1">
    <citation type="submission" date="2020-08" db="EMBL/GenBank/DDBJ databases">
        <title>Ramlibacter sp. USB13 16S ribosomal RNA gene genome sequencing and assembly.</title>
        <authorList>
            <person name="Kang M."/>
        </authorList>
    </citation>
    <scope>NUCLEOTIDE SEQUENCE</scope>
    <source>
        <strain evidence="5">USB13</strain>
    </source>
</reference>
<dbReference type="EMBL" id="JACORT010000003">
    <property type="protein sequence ID" value="MBC5783439.1"/>
    <property type="molecule type" value="Genomic_DNA"/>
</dbReference>
<dbReference type="InterPro" id="IPR003593">
    <property type="entry name" value="AAA+_ATPase"/>
</dbReference>
<dbReference type="InterPro" id="IPR027417">
    <property type="entry name" value="P-loop_NTPase"/>
</dbReference>
<proteinExistence type="inferred from homology"/>
<gene>
    <name evidence="5" type="ORF">H8N03_10825</name>
</gene>
<evidence type="ECO:0000313" key="6">
    <source>
        <dbReference type="Proteomes" id="UP000608513"/>
    </source>
</evidence>